<dbReference type="InterPro" id="IPR036736">
    <property type="entry name" value="ACP-like_sf"/>
</dbReference>
<feature type="compositionally biased region" description="Basic and acidic residues" evidence="6">
    <location>
        <begin position="1325"/>
        <end position="1335"/>
    </location>
</feature>
<dbReference type="Pfam" id="PF14765">
    <property type="entry name" value="PS-DH"/>
    <property type="match status" value="1"/>
</dbReference>
<dbReference type="Gene3D" id="3.40.50.720">
    <property type="entry name" value="NAD(P)-binding Rossmann-like Domain"/>
    <property type="match status" value="1"/>
</dbReference>
<dbReference type="InterPro" id="IPR002364">
    <property type="entry name" value="Quin_OxRdtase/zeta-crystal_CS"/>
</dbReference>
<dbReference type="InterPro" id="IPR011032">
    <property type="entry name" value="GroES-like_sf"/>
</dbReference>
<dbReference type="PANTHER" id="PTHR43775">
    <property type="entry name" value="FATTY ACID SYNTHASE"/>
    <property type="match status" value="1"/>
</dbReference>
<keyword evidence="1" id="KW-0596">Phosphopantetheine</keyword>
<evidence type="ECO:0000256" key="2">
    <source>
        <dbReference type="ARBA" id="ARBA00022553"/>
    </source>
</evidence>
<dbReference type="SMART" id="SM01294">
    <property type="entry name" value="PKS_PP_betabranch"/>
    <property type="match status" value="1"/>
</dbReference>
<sequence>TTLNHTPTTHTNLPTYPFQHHRYWLDTPTTPGDATALGLTTTTHPLLGAAVNLADGGHLFTGRLSPRTHPWLADHTVMGSAILPGTGFVELAVQAGRQVGCDLLEELTLEAPLVLPEGQAVHIQLSVGSADESGRRPLALFSRPEDAAPDQPWTRHAGGALLASARTGGVAAPAGSDFGVWPPAGAVAVPTDGLYERFEETGIAYGPAFRALEAVWRLGDELFAEVRLRPEQVSEAGAFGVHPALLDATLHSLALGTLLEDGGEGHLPFSWSGVSLHASGASTLRVRWSRGASGGVALAVADGTGAPVASVDRLVTRRISADQMRAARGARQESLYEVRWDVVALPEPVAGQQVPGGRWAVIGADADAAGRYVDGVAVEVFADLRALQDAVSAGAPSPDTVLVADTMLVPGGPDAPRGGLAGGVTGSADDVAASTRTAVHRALALLQQWAADERFAAARLVVATRGAVEVQRGDGLPDLVRAPLWGLVRSAQLEHPGRFVLADVDGQEPSARQLPAAVASGEPQLALRAGAMSVPRLVRPAADEVLSAPAGVAEWRLDITENGTLENLALLPCREDAGGPLAAGQVRIAVEAAGLNFRDVLIALGVYPGAAQMGGEGAGVVTEVGPGVSGVSVGDRVMGVFSGAFGPVAVADHRTVVRMPEGWSFVEAASVPIVFLTAYYALVDLARVRRGESLLVHAAAGGVGMAAVQLARHWGIEVFGTASPGKWGTLRASGLADDHIASSRTVEFERDFLARTGGRGVDVVLDSLAREFVDASLRLLPRGGRFVEMGKTDIRDAARVAADHPGVTYRAFDLGEAGPERLGEMLAELVKLFESGVLQPLPVTTWDVRRAEEAFRFLSQARHVGKVVLTMPPSAAPTRDGAAAPDGTVLITGGTGVLGALVARHLVAEHGVRHLLLTSRRGAAADGTRELVAELTALGAEVTVAACDVAERAQVAELLAGVPADRPVTAVVHTAGVLDDGVIGALTEERVDRVLRPKVDAALHLHELTAGLRLSAFVLFSSAAAAFGSAGQANYAAANAFLDALARRRRAAGLPATSVAWGLWGEASGMTGHLSEADLARMARSGVAPLSSAQALALFDAARAGEDAAPVAARLDVPALQEQARRAPETVPVLLRGLVREAVRRAQDAAAQPEAAGSLRAGLAGLAEPVRVRTLRDLVVTQVATVLGFTGADRVDTEQSFVDLGLDSLTAVELRNRLITVTGLRLPSTLVFDHPTAGALAGHLAEKLAEELTRPPAGSPAAAGSSPDGASAGSSLAELAQLESLLSTVDASEAVREAVGSRLRALLARWSSTGPEPAPGEADGAGERIRDRDVESATDDELFELLDSGFDD</sequence>
<keyword evidence="10" id="KW-1185">Reference proteome</keyword>
<dbReference type="Gene3D" id="3.40.50.11460">
    <property type="match status" value="1"/>
</dbReference>
<dbReference type="EMBL" id="JBHSOD010000127">
    <property type="protein sequence ID" value="MFC5891098.1"/>
    <property type="molecule type" value="Genomic_DNA"/>
</dbReference>
<evidence type="ECO:0000259" key="8">
    <source>
        <dbReference type="PROSITE" id="PS52019"/>
    </source>
</evidence>
<reference evidence="10" key="1">
    <citation type="journal article" date="2019" name="Int. J. Syst. Evol. Microbiol.">
        <title>The Global Catalogue of Microorganisms (GCM) 10K type strain sequencing project: providing services to taxonomists for standard genome sequencing and annotation.</title>
        <authorList>
            <consortium name="The Broad Institute Genomics Platform"/>
            <consortium name="The Broad Institute Genome Sequencing Center for Infectious Disease"/>
            <person name="Wu L."/>
            <person name="Ma J."/>
        </authorList>
    </citation>
    <scope>NUCLEOTIDE SEQUENCE [LARGE SCALE GENOMIC DNA]</scope>
    <source>
        <strain evidence="10">CGMCC 4.1469</strain>
    </source>
</reference>
<feature type="region of interest" description="Disordered" evidence="6">
    <location>
        <begin position="1308"/>
        <end position="1352"/>
    </location>
</feature>
<dbReference type="InterPro" id="IPR020843">
    <property type="entry name" value="ER"/>
</dbReference>
<dbReference type="InterPro" id="IPR042104">
    <property type="entry name" value="PKS_dehydratase_sf"/>
</dbReference>
<dbReference type="InterPro" id="IPR009081">
    <property type="entry name" value="PP-bd_ACP"/>
</dbReference>
<dbReference type="Gene3D" id="3.10.129.110">
    <property type="entry name" value="Polyketide synthase dehydratase"/>
    <property type="match status" value="1"/>
</dbReference>
<dbReference type="Pfam" id="PF08240">
    <property type="entry name" value="ADH_N"/>
    <property type="match status" value="1"/>
</dbReference>
<dbReference type="SMART" id="SM00826">
    <property type="entry name" value="PKS_DH"/>
    <property type="match status" value="1"/>
</dbReference>
<dbReference type="SMART" id="SM00829">
    <property type="entry name" value="PKS_ER"/>
    <property type="match status" value="1"/>
</dbReference>
<evidence type="ECO:0000256" key="6">
    <source>
        <dbReference type="SAM" id="MobiDB-lite"/>
    </source>
</evidence>
<dbReference type="InterPro" id="IPR020807">
    <property type="entry name" value="PKS_DH"/>
</dbReference>
<dbReference type="SUPFAM" id="SSF50129">
    <property type="entry name" value="GroES-like"/>
    <property type="match status" value="1"/>
</dbReference>
<organism evidence="9 10">
    <name type="scientific">Kitasatospora aburaviensis</name>
    <dbReference type="NCBI Taxonomy" id="67265"/>
    <lineage>
        <taxon>Bacteria</taxon>
        <taxon>Bacillati</taxon>
        <taxon>Actinomycetota</taxon>
        <taxon>Actinomycetes</taxon>
        <taxon>Kitasatosporales</taxon>
        <taxon>Streptomycetaceae</taxon>
        <taxon>Kitasatospora</taxon>
    </lineage>
</organism>
<dbReference type="Gene3D" id="1.10.1200.10">
    <property type="entry name" value="ACP-like"/>
    <property type="match status" value="1"/>
</dbReference>
<evidence type="ECO:0000256" key="4">
    <source>
        <dbReference type="ARBA" id="ARBA00023268"/>
    </source>
</evidence>
<dbReference type="InterPro" id="IPR049552">
    <property type="entry name" value="PKS_DH_N"/>
</dbReference>
<feature type="compositionally biased region" description="Low complexity" evidence="6">
    <location>
        <begin position="1255"/>
        <end position="1274"/>
    </location>
</feature>
<dbReference type="InterPro" id="IPR020806">
    <property type="entry name" value="PKS_PP-bd"/>
</dbReference>
<dbReference type="SMART" id="SM00822">
    <property type="entry name" value="PKS_KR"/>
    <property type="match status" value="1"/>
</dbReference>
<gene>
    <name evidence="9" type="ORF">ACFP0N_39715</name>
</gene>
<dbReference type="Pfam" id="PF00550">
    <property type="entry name" value="PP-binding"/>
    <property type="match status" value="1"/>
</dbReference>
<dbReference type="Proteomes" id="UP001596067">
    <property type="component" value="Unassembled WGS sequence"/>
</dbReference>
<feature type="domain" description="Carrier" evidence="7">
    <location>
        <begin position="1173"/>
        <end position="1248"/>
    </location>
</feature>
<evidence type="ECO:0000256" key="3">
    <source>
        <dbReference type="ARBA" id="ARBA00022679"/>
    </source>
</evidence>
<name>A0ABW1FE60_9ACTN</name>
<evidence type="ECO:0000259" key="7">
    <source>
        <dbReference type="PROSITE" id="PS50075"/>
    </source>
</evidence>
<dbReference type="InterPro" id="IPR049900">
    <property type="entry name" value="PKS_mFAS_DH"/>
</dbReference>
<dbReference type="SUPFAM" id="SSF47336">
    <property type="entry name" value="ACP-like"/>
    <property type="match status" value="1"/>
</dbReference>
<feature type="active site" description="Proton donor; for dehydratase activity" evidence="5">
    <location>
        <position position="247"/>
    </location>
</feature>
<dbReference type="InterPro" id="IPR050091">
    <property type="entry name" value="PKS_NRPS_Biosynth_Enz"/>
</dbReference>
<dbReference type="InterPro" id="IPR013968">
    <property type="entry name" value="PKS_KR"/>
</dbReference>
<feature type="active site" description="Proton acceptor; for dehydratase activity" evidence="5">
    <location>
        <position position="75"/>
    </location>
</feature>
<feature type="domain" description="PKS/mFAS DH" evidence="8">
    <location>
        <begin position="44"/>
        <end position="325"/>
    </location>
</feature>
<feature type="region of interest" description="N-terminal hotdog fold" evidence="5">
    <location>
        <begin position="44"/>
        <end position="168"/>
    </location>
</feature>
<dbReference type="PROSITE" id="PS52019">
    <property type="entry name" value="PKS_MFAS_DH"/>
    <property type="match status" value="1"/>
</dbReference>
<dbReference type="InterPro" id="IPR013154">
    <property type="entry name" value="ADH-like_N"/>
</dbReference>
<keyword evidence="4" id="KW-0511">Multifunctional enzyme</keyword>
<dbReference type="CDD" id="cd08956">
    <property type="entry name" value="KR_3_FAS_SDR_x"/>
    <property type="match status" value="1"/>
</dbReference>
<evidence type="ECO:0000313" key="10">
    <source>
        <dbReference type="Proteomes" id="UP001596067"/>
    </source>
</evidence>
<accession>A0ABW1FE60</accession>
<dbReference type="Pfam" id="PF22953">
    <property type="entry name" value="SpnB_Rossmann"/>
    <property type="match status" value="1"/>
</dbReference>
<dbReference type="PROSITE" id="PS50075">
    <property type="entry name" value="CARRIER"/>
    <property type="match status" value="1"/>
</dbReference>
<keyword evidence="2" id="KW-0597">Phosphoprotein</keyword>
<dbReference type="InterPro" id="IPR057326">
    <property type="entry name" value="KR_dom"/>
</dbReference>
<feature type="compositionally biased region" description="Acidic residues" evidence="6">
    <location>
        <begin position="1336"/>
        <end position="1352"/>
    </location>
</feature>
<dbReference type="PANTHER" id="PTHR43775:SF51">
    <property type="entry name" value="INACTIVE PHENOLPHTHIOCEROL SYNTHESIS POLYKETIDE SYNTHASE TYPE I PKS1-RELATED"/>
    <property type="match status" value="1"/>
</dbReference>
<dbReference type="InterPro" id="IPR049551">
    <property type="entry name" value="PKS_DH_C"/>
</dbReference>
<comment type="caution">
    <text evidence="9">The sequence shown here is derived from an EMBL/GenBank/DDBJ whole genome shotgun (WGS) entry which is preliminary data.</text>
</comment>
<evidence type="ECO:0000256" key="1">
    <source>
        <dbReference type="ARBA" id="ARBA00022450"/>
    </source>
</evidence>
<dbReference type="Pfam" id="PF21089">
    <property type="entry name" value="PKS_DH_N"/>
    <property type="match status" value="1"/>
</dbReference>
<dbReference type="PROSITE" id="PS01162">
    <property type="entry name" value="QOR_ZETA_CRYSTAL"/>
    <property type="match status" value="1"/>
</dbReference>
<protein>
    <submittedName>
        <fullName evidence="9">SDR family NAD(P)-dependent oxidoreductase</fullName>
    </submittedName>
</protein>
<dbReference type="CDD" id="cd05195">
    <property type="entry name" value="enoyl_red"/>
    <property type="match status" value="1"/>
</dbReference>
<dbReference type="InterPro" id="IPR006162">
    <property type="entry name" value="Ppantetheine_attach_site"/>
</dbReference>
<dbReference type="Pfam" id="PF08659">
    <property type="entry name" value="KR"/>
    <property type="match status" value="1"/>
</dbReference>
<feature type="non-terminal residue" evidence="9">
    <location>
        <position position="1"/>
    </location>
</feature>
<proteinExistence type="predicted"/>
<feature type="region of interest" description="C-terminal hotdog fold" evidence="5">
    <location>
        <begin position="186"/>
        <end position="325"/>
    </location>
</feature>
<feature type="region of interest" description="Disordered" evidence="6">
    <location>
        <begin position="1252"/>
        <end position="1274"/>
    </location>
</feature>
<dbReference type="SMART" id="SM00823">
    <property type="entry name" value="PKS_PP"/>
    <property type="match status" value="1"/>
</dbReference>
<dbReference type="PROSITE" id="PS00012">
    <property type="entry name" value="PHOSPHOPANTETHEINE"/>
    <property type="match status" value="1"/>
</dbReference>
<dbReference type="RefSeq" id="WP_380238031.1">
    <property type="nucleotide sequence ID" value="NZ_JBHSOD010000127.1"/>
</dbReference>
<evidence type="ECO:0000256" key="5">
    <source>
        <dbReference type="PROSITE-ProRule" id="PRU01363"/>
    </source>
</evidence>
<dbReference type="Gene3D" id="3.90.180.10">
    <property type="entry name" value="Medium-chain alcohol dehydrogenases, catalytic domain"/>
    <property type="match status" value="1"/>
</dbReference>
<dbReference type="Pfam" id="PF13602">
    <property type="entry name" value="ADH_zinc_N_2"/>
    <property type="match status" value="1"/>
</dbReference>
<keyword evidence="3" id="KW-0808">Transferase</keyword>
<dbReference type="InterPro" id="IPR055123">
    <property type="entry name" value="SpnB-like_Rossmann"/>
</dbReference>
<dbReference type="SUPFAM" id="SSF51735">
    <property type="entry name" value="NAD(P)-binding Rossmann-fold domains"/>
    <property type="match status" value="3"/>
</dbReference>
<dbReference type="InterPro" id="IPR036291">
    <property type="entry name" value="NAD(P)-bd_dom_sf"/>
</dbReference>
<evidence type="ECO:0000313" key="9">
    <source>
        <dbReference type="EMBL" id="MFC5891098.1"/>
    </source>
</evidence>